<evidence type="ECO:0000313" key="2">
    <source>
        <dbReference type="EMBL" id="OPX45318.1"/>
    </source>
</evidence>
<name>A0A1V4SN34_9CLOT</name>
<keyword evidence="1" id="KW-1133">Transmembrane helix</keyword>
<protein>
    <submittedName>
        <fullName evidence="2">Uncharacterized protein</fullName>
    </submittedName>
</protein>
<dbReference type="RefSeq" id="WP_080024171.1">
    <property type="nucleotide sequence ID" value="NZ_LTAY01000103.1"/>
</dbReference>
<reference evidence="2 3" key="1">
    <citation type="submission" date="2016-02" db="EMBL/GenBank/DDBJ databases">
        <title>Genome sequence of Clostridium thermobutyricum DSM 4928.</title>
        <authorList>
            <person name="Poehlein A."/>
            <person name="Daniel R."/>
        </authorList>
    </citation>
    <scope>NUCLEOTIDE SEQUENCE [LARGE SCALE GENOMIC DNA]</scope>
    <source>
        <strain evidence="2 3">DSM 4928</strain>
    </source>
</reference>
<feature type="transmembrane region" description="Helical" evidence="1">
    <location>
        <begin position="35"/>
        <end position="54"/>
    </location>
</feature>
<evidence type="ECO:0000313" key="3">
    <source>
        <dbReference type="Proteomes" id="UP000191448"/>
    </source>
</evidence>
<feature type="transmembrane region" description="Helical" evidence="1">
    <location>
        <begin position="66"/>
        <end position="88"/>
    </location>
</feature>
<proteinExistence type="predicted"/>
<sequence>MIKENVYLKYFFKLEYIVLLIFLSVFNYFNSHGDMMVFIFFIFNSSIITEYIKLSNMMKYTRGKMFKDIIVGSLIMATVYCLCILIISKLFNLEGIFGNYGVLGIIQIVGIYLLSGLLGIKVGIFTSNNLNAGKKFIFKLSVLCGILSVLIVLGMEFTNYFQVLNIIIFGNYKIIADILLIIFIGVIGAGIVFNIRKNILKLEWK</sequence>
<feature type="transmembrane region" description="Helical" evidence="1">
    <location>
        <begin position="100"/>
        <end position="124"/>
    </location>
</feature>
<dbReference type="AlphaFoldDB" id="A0A1V4SN34"/>
<comment type="caution">
    <text evidence="2">The sequence shown here is derived from an EMBL/GenBank/DDBJ whole genome shotgun (WGS) entry which is preliminary data.</text>
</comment>
<keyword evidence="1" id="KW-0472">Membrane</keyword>
<keyword evidence="1" id="KW-0812">Transmembrane</keyword>
<evidence type="ECO:0000256" key="1">
    <source>
        <dbReference type="SAM" id="Phobius"/>
    </source>
</evidence>
<dbReference type="EMBL" id="LTAY01000103">
    <property type="protein sequence ID" value="OPX45318.1"/>
    <property type="molecule type" value="Genomic_DNA"/>
</dbReference>
<feature type="transmembrane region" description="Helical" evidence="1">
    <location>
        <begin position="12"/>
        <end position="29"/>
    </location>
</feature>
<feature type="transmembrane region" description="Helical" evidence="1">
    <location>
        <begin position="174"/>
        <end position="195"/>
    </location>
</feature>
<feature type="transmembrane region" description="Helical" evidence="1">
    <location>
        <begin position="136"/>
        <end position="154"/>
    </location>
</feature>
<accession>A0A1V4SN34</accession>
<organism evidence="2 3">
    <name type="scientific">Clostridium thermobutyricum DSM 4928</name>
    <dbReference type="NCBI Taxonomy" id="1121339"/>
    <lineage>
        <taxon>Bacteria</taxon>
        <taxon>Bacillati</taxon>
        <taxon>Bacillota</taxon>
        <taxon>Clostridia</taxon>
        <taxon>Eubacteriales</taxon>
        <taxon>Clostridiaceae</taxon>
        <taxon>Clostridium</taxon>
    </lineage>
</organism>
<dbReference type="Proteomes" id="UP000191448">
    <property type="component" value="Unassembled WGS sequence"/>
</dbReference>
<gene>
    <name evidence="2" type="ORF">CLTHE_30820</name>
</gene>